<organism evidence="3">
    <name type="scientific">Thelazia callipaeda</name>
    <name type="common">Oriental eyeworm</name>
    <name type="synonym">Parasitic nematode</name>
    <dbReference type="NCBI Taxonomy" id="103827"/>
    <lineage>
        <taxon>Eukaryota</taxon>
        <taxon>Metazoa</taxon>
        <taxon>Ecdysozoa</taxon>
        <taxon>Nematoda</taxon>
        <taxon>Chromadorea</taxon>
        <taxon>Rhabditida</taxon>
        <taxon>Spirurina</taxon>
        <taxon>Spiruromorpha</taxon>
        <taxon>Thelazioidea</taxon>
        <taxon>Thelaziidae</taxon>
        <taxon>Thelazia</taxon>
    </lineage>
</organism>
<evidence type="ECO:0000313" key="3">
    <source>
        <dbReference type="WBParaSite" id="TCLT_0000360401-mRNA-1"/>
    </source>
</evidence>
<reference evidence="1 2" key="2">
    <citation type="submission" date="2018-11" db="EMBL/GenBank/DDBJ databases">
        <authorList>
            <consortium name="Pathogen Informatics"/>
        </authorList>
    </citation>
    <scope>NUCLEOTIDE SEQUENCE [LARGE SCALE GENOMIC DNA]</scope>
</reference>
<name>A0A0N5CTP3_THECL</name>
<evidence type="ECO:0000313" key="1">
    <source>
        <dbReference type="EMBL" id="VDN00182.1"/>
    </source>
</evidence>
<accession>A0A0N5CTP3</accession>
<dbReference type="STRING" id="103827.A0A0N5CTP3"/>
<protein>
    <submittedName>
        <fullName evidence="3">SCP domain-containing protein</fullName>
    </submittedName>
</protein>
<dbReference type="OrthoDB" id="504708at2759"/>
<evidence type="ECO:0000313" key="2">
    <source>
        <dbReference type="Proteomes" id="UP000276776"/>
    </source>
</evidence>
<keyword evidence="2" id="KW-1185">Reference proteome</keyword>
<reference evidence="3" key="1">
    <citation type="submission" date="2017-02" db="UniProtKB">
        <authorList>
            <consortium name="WormBaseParasite"/>
        </authorList>
    </citation>
    <scope>IDENTIFICATION</scope>
</reference>
<dbReference type="WBParaSite" id="TCLT_0000360401-mRNA-1">
    <property type="protein sequence ID" value="TCLT_0000360401-mRNA-1"/>
    <property type="gene ID" value="TCLT_0000360401"/>
</dbReference>
<dbReference type="EMBL" id="UYYF01001893">
    <property type="protein sequence ID" value="VDN00182.1"/>
    <property type="molecule type" value="Genomic_DNA"/>
</dbReference>
<dbReference type="AlphaFoldDB" id="A0A0N5CTP3"/>
<proteinExistence type="predicted"/>
<dbReference type="Proteomes" id="UP000276776">
    <property type="component" value="Unassembled WGS sequence"/>
</dbReference>
<gene>
    <name evidence="1" type="ORF">TCLT_LOCUS3594</name>
</gene>
<sequence>METLSQFFQSDALGCKMNKEGENNSCKTANRCMYHTPELPTAEHQFLSCNPCSEVYPWLANPTGSMSDQK</sequence>